<dbReference type="GO" id="GO:0009432">
    <property type="term" value="P:SOS response"/>
    <property type="evidence" value="ECO:0007669"/>
    <property type="project" value="UniProtKB-UniRule"/>
</dbReference>
<dbReference type="InterPro" id="IPR001943">
    <property type="entry name" value="UVR_dom"/>
</dbReference>
<evidence type="ECO:0000256" key="4">
    <source>
        <dbReference type="ARBA" id="ARBA00022881"/>
    </source>
</evidence>
<feature type="domain" description="UVR" evidence="8">
    <location>
        <begin position="200"/>
        <end position="235"/>
    </location>
</feature>
<accession>A0A832IFM3</accession>
<dbReference type="Pfam" id="PF01541">
    <property type="entry name" value="GIY-YIG"/>
    <property type="match status" value="1"/>
</dbReference>
<dbReference type="Gene3D" id="4.10.860.10">
    <property type="entry name" value="UVR domain"/>
    <property type="match status" value="1"/>
</dbReference>
<dbReference type="AlphaFoldDB" id="A0A832IFM3"/>
<feature type="domain" description="GIY-YIG" evidence="9">
    <location>
        <begin position="12"/>
        <end position="92"/>
    </location>
</feature>
<comment type="caution">
    <text evidence="11">The sequence shown here is derived from an EMBL/GenBank/DDBJ whole genome shotgun (WGS) entry which is preliminary data.</text>
</comment>
<dbReference type="InterPro" id="IPR000305">
    <property type="entry name" value="GIY-YIG_endonuc"/>
</dbReference>
<dbReference type="InterPro" id="IPR050066">
    <property type="entry name" value="UvrABC_protein_C"/>
</dbReference>
<evidence type="ECO:0000259" key="9">
    <source>
        <dbReference type="PROSITE" id="PS50164"/>
    </source>
</evidence>
<evidence type="ECO:0000256" key="1">
    <source>
        <dbReference type="ARBA" id="ARBA00022490"/>
    </source>
</evidence>
<dbReference type="GO" id="GO:0005737">
    <property type="term" value="C:cytoplasm"/>
    <property type="evidence" value="ECO:0007669"/>
    <property type="project" value="UniProtKB-SubCell"/>
</dbReference>
<dbReference type="PROSITE" id="PS50151">
    <property type="entry name" value="UVR"/>
    <property type="match status" value="1"/>
</dbReference>
<dbReference type="SUPFAM" id="SSF47781">
    <property type="entry name" value="RuvA domain 2-like"/>
    <property type="match status" value="1"/>
</dbReference>
<evidence type="ECO:0000313" key="11">
    <source>
        <dbReference type="EMBL" id="HGZ79681.1"/>
    </source>
</evidence>
<dbReference type="InterPro" id="IPR047296">
    <property type="entry name" value="GIY-YIG_UvrC_Cho"/>
</dbReference>
<dbReference type="HAMAP" id="MF_00203">
    <property type="entry name" value="UvrC"/>
    <property type="match status" value="1"/>
</dbReference>
<feature type="domain" description="UvrC family homology region profile" evidence="10">
    <location>
        <begin position="327"/>
        <end position="441"/>
    </location>
</feature>
<dbReference type="SUPFAM" id="SSF82771">
    <property type="entry name" value="GIY-YIG endonuclease"/>
    <property type="match status" value="1"/>
</dbReference>
<evidence type="ECO:0000256" key="3">
    <source>
        <dbReference type="ARBA" id="ARBA00022769"/>
    </source>
</evidence>
<protein>
    <recommendedName>
        <fullName evidence="6">UvrABC system protein C</fullName>
        <shortName evidence="6">Protein UvrC</shortName>
    </recommendedName>
    <alternativeName>
        <fullName evidence="6">Excinuclease ABC subunit C</fullName>
    </alternativeName>
</protein>
<evidence type="ECO:0000259" key="8">
    <source>
        <dbReference type="PROSITE" id="PS50151"/>
    </source>
</evidence>
<keyword evidence="6" id="KW-0742">SOS response</keyword>
<dbReference type="GO" id="GO:0006289">
    <property type="term" value="P:nucleotide-excision repair"/>
    <property type="evidence" value="ECO:0007669"/>
    <property type="project" value="UniProtKB-UniRule"/>
</dbReference>
<keyword evidence="7" id="KW-0175">Coiled coil</keyword>
<dbReference type="InterPro" id="IPR038476">
    <property type="entry name" value="UvrC_RNase_H_dom_sf"/>
</dbReference>
<dbReference type="GO" id="GO:0009380">
    <property type="term" value="C:excinuclease repair complex"/>
    <property type="evidence" value="ECO:0007669"/>
    <property type="project" value="InterPro"/>
</dbReference>
<keyword evidence="3 6" id="KW-0228">DNA excision</keyword>
<dbReference type="InterPro" id="IPR036876">
    <property type="entry name" value="UVR_dom_sf"/>
</dbReference>
<proteinExistence type="inferred from homology"/>
<evidence type="ECO:0000256" key="2">
    <source>
        <dbReference type="ARBA" id="ARBA00022763"/>
    </source>
</evidence>
<dbReference type="InterPro" id="IPR010994">
    <property type="entry name" value="RuvA_2-like"/>
</dbReference>
<organism evidence="11">
    <name type="scientific">Pseudothermotoga hypogea</name>
    <dbReference type="NCBI Taxonomy" id="57487"/>
    <lineage>
        <taxon>Bacteria</taxon>
        <taxon>Thermotogati</taxon>
        <taxon>Thermotogota</taxon>
        <taxon>Thermotogae</taxon>
        <taxon>Thermotogales</taxon>
        <taxon>Thermotogaceae</taxon>
        <taxon>Pseudothermotoga</taxon>
    </lineage>
</organism>
<dbReference type="InterPro" id="IPR001162">
    <property type="entry name" value="UvrC_RNase_H_dom"/>
</dbReference>
<dbReference type="NCBIfam" id="TIGR00194">
    <property type="entry name" value="uvrC"/>
    <property type="match status" value="1"/>
</dbReference>
<dbReference type="GO" id="GO:0009381">
    <property type="term" value="F:excinuclease ABC activity"/>
    <property type="evidence" value="ECO:0007669"/>
    <property type="project" value="UniProtKB-UniRule"/>
</dbReference>
<dbReference type="Gene3D" id="3.30.420.340">
    <property type="entry name" value="UvrC, RNAse H endonuclease domain"/>
    <property type="match status" value="1"/>
</dbReference>
<comment type="subcellular location">
    <subcellularLocation>
        <location evidence="6">Cytoplasm</location>
    </subcellularLocation>
</comment>
<feature type="coiled-coil region" evidence="7">
    <location>
        <begin position="319"/>
        <end position="358"/>
    </location>
</feature>
<dbReference type="PANTHER" id="PTHR30562">
    <property type="entry name" value="UVRC/OXIDOREDUCTASE"/>
    <property type="match status" value="1"/>
</dbReference>
<dbReference type="Gene3D" id="1.10.150.20">
    <property type="entry name" value="5' to 3' exonuclease, C-terminal subdomain"/>
    <property type="match status" value="1"/>
</dbReference>
<dbReference type="PROSITE" id="PS50164">
    <property type="entry name" value="GIY_YIG"/>
    <property type="match status" value="1"/>
</dbReference>
<evidence type="ECO:0000256" key="5">
    <source>
        <dbReference type="ARBA" id="ARBA00023204"/>
    </source>
</evidence>
<sequence length="558" mass="64508">MELRKKAELAPKRPGVYIFYGKDKEYLYIGKAKDLRRRLMTYFSDSSHRKNAKAQALMKEAVELDYLVVSNEKEALLLEASLIFQHKPKYNVMLKESEYYPYVEITKEDFPLVRIVRKRSLGGEYHGPYTNITLLRNLLDYLQQVYQFRTCERDLKRVKKPCAEYHLHRCLAPCSSGIDPETYVNLSIEPLRRFLKGETRETFKLLEEKMKKHASMLDFENAAKYRDLLLNLQRLLENQGVVLEPWRNLDVIGNNGRCYVVLRVRGGNIVAKLNYSLDSTRIEDFLFHYYVVNRNELPELVLTRRPVKLKLQAQIRPPADETEAELLRKALENAQLSAQKLELSIKALEQLKELLKLQNVPRTIEGIDVAHLQGQLTVASLVVFKDGLPIKSLYRHYKLQSVANDDPAAIREVVKRRYSKHQTPDLVFVDGGIAQVRAAFDGLREIKKECAVVGLAKAEETVCTNEGEMSLPKDHPVVRLLVVIRDEAHRFANTFHQKLRDKYLLESIIETIPMIGPKRRKKLLQKFSSLQQIREASIEELAKILGSERLAKLLVSKV</sequence>
<comment type="subunit">
    <text evidence="6">Interacts with UvrB in an incision complex.</text>
</comment>
<dbReference type="CDD" id="cd10434">
    <property type="entry name" value="GIY-YIG_UvrC_Cho"/>
    <property type="match status" value="1"/>
</dbReference>
<dbReference type="InterPro" id="IPR035901">
    <property type="entry name" value="GIY-YIG_endonuc_sf"/>
</dbReference>
<evidence type="ECO:0000259" key="10">
    <source>
        <dbReference type="PROSITE" id="PS50165"/>
    </source>
</evidence>
<dbReference type="PROSITE" id="PS50165">
    <property type="entry name" value="UVRC"/>
    <property type="match status" value="1"/>
</dbReference>
<dbReference type="EMBL" id="DTKQ01000051">
    <property type="protein sequence ID" value="HGZ79681.1"/>
    <property type="molecule type" value="Genomic_DNA"/>
</dbReference>
<evidence type="ECO:0000256" key="7">
    <source>
        <dbReference type="SAM" id="Coils"/>
    </source>
</evidence>
<dbReference type="Pfam" id="PF08459">
    <property type="entry name" value="UvrC_RNaseH_dom"/>
    <property type="match status" value="1"/>
</dbReference>
<dbReference type="GO" id="GO:0003677">
    <property type="term" value="F:DNA binding"/>
    <property type="evidence" value="ECO:0007669"/>
    <property type="project" value="UniProtKB-UniRule"/>
</dbReference>
<comment type="similarity">
    <text evidence="6">Belongs to the UvrC family.</text>
</comment>
<gene>
    <name evidence="6 11" type="primary">uvrC</name>
    <name evidence="11" type="ORF">ENW55_06825</name>
</gene>
<keyword evidence="1 6" id="KW-0963">Cytoplasm</keyword>
<name>A0A832IFM3_9THEM</name>
<dbReference type="Pfam" id="PF02151">
    <property type="entry name" value="UVR"/>
    <property type="match status" value="1"/>
</dbReference>
<keyword evidence="5 6" id="KW-0234">DNA repair</keyword>
<dbReference type="SUPFAM" id="SSF46600">
    <property type="entry name" value="C-terminal UvrC-binding domain of UvrB"/>
    <property type="match status" value="1"/>
</dbReference>
<dbReference type="Pfam" id="PF14520">
    <property type="entry name" value="HHH_5"/>
    <property type="match status" value="1"/>
</dbReference>
<dbReference type="InterPro" id="IPR004791">
    <property type="entry name" value="UvrC"/>
</dbReference>
<comment type="function">
    <text evidence="6">The UvrABC repair system catalyzes the recognition and processing of DNA lesions. UvrC both incises the 5' and 3' sides of the lesion. The N-terminal half is responsible for the 3' incision and the C-terminal half is responsible for the 5' incision.</text>
</comment>
<dbReference type="PANTHER" id="PTHR30562:SF1">
    <property type="entry name" value="UVRABC SYSTEM PROTEIN C"/>
    <property type="match status" value="1"/>
</dbReference>
<keyword evidence="4 6" id="KW-0267">Excision nuclease</keyword>
<reference evidence="11" key="1">
    <citation type="journal article" date="2020" name="mSystems">
        <title>Genome- and Community-Level Interaction Insights into Carbon Utilization and Element Cycling Functions of Hydrothermarchaeota in Hydrothermal Sediment.</title>
        <authorList>
            <person name="Zhou Z."/>
            <person name="Liu Y."/>
            <person name="Xu W."/>
            <person name="Pan J."/>
            <person name="Luo Z.H."/>
            <person name="Li M."/>
        </authorList>
    </citation>
    <scope>NUCLEOTIDE SEQUENCE [LARGE SCALE GENOMIC DNA]</scope>
    <source>
        <strain evidence="11">SpSt-86</strain>
    </source>
</reference>
<dbReference type="FunFam" id="3.40.1440.10:FF:000001">
    <property type="entry name" value="UvrABC system protein C"/>
    <property type="match status" value="1"/>
</dbReference>
<evidence type="ECO:0000256" key="6">
    <source>
        <dbReference type="HAMAP-Rule" id="MF_00203"/>
    </source>
</evidence>
<dbReference type="SMART" id="SM00465">
    <property type="entry name" value="GIYc"/>
    <property type="match status" value="1"/>
</dbReference>
<keyword evidence="2 6" id="KW-0227">DNA damage</keyword>
<dbReference type="Gene3D" id="3.40.1440.10">
    <property type="entry name" value="GIY-YIG endonuclease"/>
    <property type="match status" value="1"/>
</dbReference>